<dbReference type="InterPro" id="IPR009003">
    <property type="entry name" value="Peptidase_S1_PA"/>
</dbReference>
<dbReference type="PANTHER" id="PTHR43019:SF23">
    <property type="entry name" value="PROTEASE DO-LIKE 5, CHLOROPLASTIC"/>
    <property type="match status" value="1"/>
</dbReference>
<proteinExistence type="predicted"/>
<dbReference type="AlphaFoldDB" id="A0A328EAM2"/>
<dbReference type="Gene3D" id="2.40.10.120">
    <property type="match status" value="1"/>
</dbReference>
<reference evidence="2 3" key="1">
    <citation type="submission" date="2018-06" db="EMBL/GenBank/DDBJ databases">
        <title>The Genome of Cuscuta australis (Dodder) Provides Insight into the Evolution of Plant Parasitism.</title>
        <authorList>
            <person name="Liu H."/>
        </authorList>
    </citation>
    <scope>NUCLEOTIDE SEQUENCE [LARGE SCALE GENOMIC DNA]</scope>
    <source>
        <strain evidence="3">cv. Yunnan</strain>
        <tissue evidence="2">Vines</tissue>
    </source>
</reference>
<keyword evidence="1" id="KW-0732">Signal</keyword>
<dbReference type="SUPFAM" id="SSF50494">
    <property type="entry name" value="Trypsin-like serine proteases"/>
    <property type="match status" value="1"/>
</dbReference>
<dbReference type="EMBL" id="NQVE01000005">
    <property type="protein sequence ID" value="RAL55034.1"/>
    <property type="molecule type" value="Genomic_DNA"/>
</dbReference>
<evidence type="ECO:0000313" key="3">
    <source>
        <dbReference type="Proteomes" id="UP000249390"/>
    </source>
</evidence>
<dbReference type="Pfam" id="PF13365">
    <property type="entry name" value="Trypsin_2"/>
    <property type="match status" value="1"/>
</dbReference>
<evidence type="ECO:0000313" key="2">
    <source>
        <dbReference type="EMBL" id="RAL55034.1"/>
    </source>
</evidence>
<feature type="chain" id="PRO_5016370893" description="Peptidase S1 domain-containing protein" evidence="1">
    <location>
        <begin position="18"/>
        <end position="308"/>
    </location>
</feature>
<dbReference type="Proteomes" id="UP000249390">
    <property type="component" value="Unassembled WGS sequence"/>
</dbReference>
<sequence length="308" mass="34630">MILVTMFFCTSLNSILSKDCILEVAILKVIYFSRLMELGRAGFSKEFEKAIVTIHLNRKDFVYVDGHGVLISDNGWIATVYHLFKSEDPKPSFQVGSEVGIKWFDGESFKIYYAEIVLLVKQNDVALLRVVRSDGEEDMPWDFNYANFADELPKLGQEVHMTATNDGVNFEYTYGMISFEGRKCGDVPSRCRDLIHFIGEDSPVIQVHNLHGIPGCSGVPVLNSEGEVVGLYSIGYSRIAFLTPSTILKALCALHLKESGECGMVEEEDKILSKKRKQKLHPFLSKFSFKLAHNLMIRGRAKASTPEN</sequence>
<organism evidence="2 3">
    <name type="scientific">Cuscuta australis</name>
    <dbReference type="NCBI Taxonomy" id="267555"/>
    <lineage>
        <taxon>Eukaryota</taxon>
        <taxon>Viridiplantae</taxon>
        <taxon>Streptophyta</taxon>
        <taxon>Embryophyta</taxon>
        <taxon>Tracheophyta</taxon>
        <taxon>Spermatophyta</taxon>
        <taxon>Magnoliopsida</taxon>
        <taxon>eudicotyledons</taxon>
        <taxon>Gunneridae</taxon>
        <taxon>Pentapetalae</taxon>
        <taxon>asterids</taxon>
        <taxon>lamiids</taxon>
        <taxon>Solanales</taxon>
        <taxon>Convolvulaceae</taxon>
        <taxon>Cuscuteae</taxon>
        <taxon>Cuscuta</taxon>
        <taxon>Cuscuta subgen. Grammica</taxon>
        <taxon>Cuscuta sect. Cleistogrammica</taxon>
    </lineage>
</organism>
<feature type="signal peptide" evidence="1">
    <location>
        <begin position="1"/>
        <end position="17"/>
    </location>
</feature>
<evidence type="ECO:0008006" key="4">
    <source>
        <dbReference type="Google" id="ProtNLM"/>
    </source>
</evidence>
<name>A0A328EAM2_9ASTE</name>
<protein>
    <recommendedName>
        <fullName evidence="4">Peptidase S1 domain-containing protein</fullName>
    </recommendedName>
</protein>
<gene>
    <name evidence="2" type="ORF">DM860_013730</name>
</gene>
<evidence type="ECO:0000256" key="1">
    <source>
        <dbReference type="SAM" id="SignalP"/>
    </source>
</evidence>
<keyword evidence="3" id="KW-1185">Reference proteome</keyword>
<dbReference type="PANTHER" id="PTHR43019">
    <property type="entry name" value="SERINE ENDOPROTEASE DEGS"/>
    <property type="match status" value="1"/>
</dbReference>
<accession>A0A328EAM2</accession>
<comment type="caution">
    <text evidence="2">The sequence shown here is derived from an EMBL/GenBank/DDBJ whole genome shotgun (WGS) entry which is preliminary data.</text>
</comment>